<gene>
    <name evidence="4" type="ORF">QJT80_08270</name>
</gene>
<dbReference type="KEGG" id="tdu:QJT80_08270"/>
<feature type="domain" description="Water stress and hypersensitive response" evidence="3">
    <location>
        <begin position="31"/>
        <end position="145"/>
    </location>
</feature>
<dbReference type="InterPro" id="IPR013990">
    <property type="entry name" value="WHy-dom"/>
</dbReference>
<name>A0AA95KCE8_9GAMM</name>
<dbReference type="PROSITE" id="PS51257">
    <property type="entry name" value="PROKAR_LIPOPROTEIN"/>
    <property type="match status" value="1"/>
</dbReference>
<dbReference type="PANTHER" id="PTHR31459">
    <property type="match status" value="1"/>
</dbReference>
<comment type="similarity">
    <text evidence="1">Belongs to the LEA type 2 family.</text>
</comment>
<evidence type="ECO:0000313" key="4">
    <source>
        <dbReference type="EMBL" id="WGZ89504.1"/>
    </source>
</evidence>
<proteinExistence type="inferred from homology"/>
<reference evidence="4" key="1">
    <citation type="journal article" date="2023" name="Int. J. Mol. Sci.">
        <title>Metagenomics Revealed a New Genus 'Candidatus Thiocaldithrix dubininis' gen. nov., sp. nov. and a New Species 'Candidatus Thiothrix putei' sp. nov. in the Family Thiotrichaceae, Some Members of Which Have Traits of Both Na+- and H+-Motive Energetics.</title>
        <authorList>
            <person name="Ravin N.V."/>
            <person name="Muntyan M.S."/>
            <person name="Smolyakov D.D."/>
            <person name="Rudenko T.S."/>
            <person name="Beletsky A.V."/>
            <person name="Mardanov A.V."/>
            <person name="Grabovich M.Y."/>
        </authorList>
    </citation>
    <scope>NUCLEOTIDE SEQUENCE</scope>
    <source>
        <strain evidence="4">GKL-01</strain>
    </source>
</reference>
<dbReference type="Gene3D" id="2.60.40.1820">
    <property type="match status" value="1"/>
</dbReference>
<dbReference type="InterPro" id="IPR045043">
    <property type="entry name" value="Lea14-like"/>
</dbReference>
<dbReference type="InterPro" id="IPR004864">
    <property type="entry name" value="LEA_2"/>
</dbReference>
<feature type="signal peptide" evidence="2">
    <location>
        <begin position="1"/>
        <end position="20"/>
    </location>
</feature>
<dbReference type="SMART" id="SM00769">
    <property type="entry name" value="WHy"/>
    <property type="match status" value="1"/>
</dbReference>
<sequence length="148" mass="16132">MNLKKLSATLMLISISAACSSVSNVVEPPKVVVQQVTLQHLSLRETTGLVTLNVTNPNAFTLPLQGVSYHLRLNGVAVASGEQAQNMSLPSQRPVLVEIPVRLQVGEILRLAPMLWRDRQANYQLDGAVRLPMLSVPFQRQGAIGVQQ</sequence>
<dbReference type="AlphaFoldDB" id="A0AA95KCE8"/>
<dbReference type="Pfam" id="PF03168">
    <property type="entry name" value="LEA_2"/>
    <property type="match status" value="1"/>
</dbReference>
<protein>
    <submittedName>
        <fullName evidence="4">LEA type 2 family protein</fullName>
    </submittedName>
</protein>
<evidence type="ECO:0000256" key="2">
    <source>
        <dbReference type="SAM" id="SignalP"/>
    </source>
</evidence>
<organism evidence="4">
    <name type="scientific">Candidatus Thiocaldithrix dubininis</name>
    <dbReference type="NCBI Taxonomy" id="3080823"/>
    <lineage>
        <taxon>Bacteria</taxon>
        <taxon>Pseudomonadati</taxon>
        <taxon>Pseudomonadota</taxon>
        <taxon>Gammaproteobacteria</taxon>
        <taxon>Thiotrichales</taxon>
        <taxon>Thiotrichaceae</taxon>
        <taxon>Candidatus Thiocaldithrix</taxon>
    </lineage>
</organism>
<dbReference type="Proteomes" id="UP001300672">
    <property type="component" value="Chromosome"/>
</dbReference>
<dbReference type="EMBL" id="CP124755">
    <property type="protein sequence ID" value="WGZ89504.1"/>
    <property type="molecule type" value="Genomic_DNA"/>
</dbReference>
<dbReference type="GO" id="GO:0009269">
    <property type="term" value="P:response to desiccation"/>
    <property type="evidence" value="ECO:0007669"/>
    <property type="project" value="InterPro"/>
</dbReference>
<reference evidence="4" key="2">
    <citation type="submission" date="2023-04" db="EMBL/GenBank/DDBJ databases">
        <authorList>
            <person name="Beletskiy A.V."/>
            <person name="Mardanov A.V."/>
            <person name="Ravin N.V."/>
        </authorList>
    </citation>
    <scope>NUCLEOTIDE SEQUENCE</scope>
    <source>
        <strain evidence="4">GKL-01</strain>
    </source>
</reference>
<evidence type="ECO:0000256" key="1">
    <source>
        <dbReference type="ARBA" id="ARBA00005960"/>
    </source>
</evidence>
<accession>A0AA95KCE8</accession>
<dbReference type="PANTHER" id="PTHR31459:SF2">
    <property type="entry name" value="OS03G0843300 PROTEIN"/>
    <property type="match status" value="1"/>
</dbReference>
<keyword evidence="2" id="KW-0732">Signal</keyword>
<dbReference type="SUPFAM" id="SSF117070">
    <property type="entry name" value="LEA14-like"/>
    <property type="match status" value="1"/>
</dbReference>
<evidence type="ECO:0000259" key="3">
    <source>
        <dbReference type="SMART" id="SM00769"/>
    </source>
</evidence>
<feature type="chain" id="PRO_5041720250" evidence="2">
    <location>
        <begin position="21"/>
        <end position="148"/>
    </location>
</feature>